<dbReference type="CDD" id="cd22343">
    <property type="entry name" value="PDDEXK_lambda_exonuclease-like"/>
    <property type="match status" value="1"/>
</dbReference>
<dbReference type="PANTHER" id="PTHR47526:SF4">
    <property type="entry name" value="SWIM-TYPE DOMAIN-CONTAINING PROTEIN"/>
    <property type="match status" value="1"/>
</dbReference>
<dbReference type="Gene3D" id="3.90.320.10">
    <property type="match status" value="1"/>
</dbReference>
<feature type="domain" description="YqaJ viral recombinase" evidence="1">
    <location>
        <begin position="105"/>
        <end position="259"/>
    </location>
</feature>
<evidence type="ECO:0000313" key="3">
    <source>
        <dbReference type="RefSeq" id="XP_014675741.1"/>
    </source>
</evidence>
<dbReference type="PANTHER" id="PTHR47526">
    <property type="entry name" value="ATP-DEPENDENT DNA HELICASE"/>
    <property type="match status" value="1"/>
</dbReference>
<evidence type="ECO:0000313" key="2">
    <source>
        <dbReference type="Proteomes" id="UP000695022"/>
    </source>
</evidence>
<dbReference type="GeneID" id="106815748"/>
<dbReference type="SUPFAM" id="SSF52980">
    <property type="entry name" value="Restriction endonuclease-like"/>
    <property type="match status" value="1"/>
</dbReference>
<gene>
    <name evidence="3" type="primary">LOC106815748</name>
</gene>
<keyword evidence="2" id="KW-1185">Reference proteome</keyword>
<dbReference type="Pfam" id="PF09588">
    <property type="entry name" value="YqaJ"/>
    <property type="match status" value="1"/>
</dbReference>
<dbReference type="RefSeq" id="XP_014675741.1">
    <property type="nucleotide sequence ID" value="XM_014820255.1"/>
</dbReference>
<evidence type="ECO:0000259" key="1">
    <source>
        <dbReference type="Pfam" id="PF09588"/>
    </source>
</evidence>
<name>A0ABM1EU70_PRICU</name>
<reference evidence="3" key="1">
    <citation type="submission" date="2025-08" db="UniProtKB">
        <authorList>
            <consortium name="RefSeq"/>
        </authorList>
    </citation>
    <scope>IDENTIFICATION</scope>
</reference>
<dbReference type="Proteomes" id="UP000695022">
    <property type="component" value="Unplaced"/>
</dbReference>
<sequence length="328" mass="37094">MLLLPDVPDPTDNECTAVLETLFKGQTRSVILTLKPTYAQHFVPTSLGDKFPLLISEYFDEQCVGMSPSELVQHCTDKVFNEISVSASQAEQVEAETRRQAESKQWHRFRTGRVTASRMKAVCHTRMDKPSQSLVKAICYPHTSKLHTAGIRWGCDHEKTALSTYADQMRQSHENHQLTNSGLVMNPAYPFMGATQDSLVSCDCCGDGCVEVKCPCRKDFAEIDSRFCLEKVDEEGKLQLKRTHAYHYQVQTQLFVCNKDYCDFVVWTEGALHIERIEPDEEFWLSVELKAETFFKAAVLPEMVGKMFSRPQPATASISTITPAPQPR</sequence>
<dbReference type="InterPro" id="IPR011604">
    <property type="entry name" value="PDDEXK-like_dom_sf"/>
</dbReference>
<dbReference type="InterPro" id="IPR019080">
    <property type="entry name" value="YqaJ_viral_recombinase"/>
</dbReference>
<organism evidence="2 3">
    <name type="scientific">Priapulus caudatus</name>
    <name type="common">Priapulid worm</name>
    <dbReference type="NCBI Taxonomy" id="37621"/>
    <lineage>
        <taxon>Eukaryota</taxon>
        <taxon>Metazoa</taxon>
        <taxon>Ecdysozoa</taxon>
        <taxon>Scalidophora</taxon>
        <taxon>Priapulida</taxon>
        <taxon>Priapulimorpha</taxon>
        <taxon>Priapulimorphida</taxon>
        <taxon>Priapulidae</taxon>
        <taxon>Priapulus</taxon>
    </lineage>
</organism>
<accession>A0ABM1EU70</accession>
<proteinExistence type="predicted"/>
<protein>
    <submittedName>
        <fullName evidence="3">Uncharacterized protein LOC106815748</fullName>
    </submittedName>
</protein>
<dbReference type="InterPro" id="IPR011335">
    <property type="entry name" value="Restrct_endonuc-II-like"/>
</dbReference>